<keyword evidence="4" id="KW-1185">Reference proteome</keyword>
<evidence type="ECO:0000313" key="4">
    <source>
        <dbReference type="Proteomes" id="UP001267878"/>
    </source>
</evidence>
<dbReference type="InterPro" id="IPR037401">
    <property type="entry name" value="SnoaL-like"/>
</dbReference>
<evidence type="ECO:0000259" key="2">
    <source>
        <dbReference type="Pfam" id="PF13474"/>
    </source>
</evidence>
<sequence>MRRLLPAAFLALVAIAPASAFARSSVPVASVPVASVPAPSAPAAGANASASPAAREAAQVVDAFMTALASGQLDSARQLMAPHAVVIANGHVLGERDAYIDGAAKADAAALGSVPRELLRRDARAGSDVAWVLSEKRLHTGAAQGPSEVVVESMVLARTTAGWKITHIHWSGRHG</sequence>
<dbReference type="SUPFAM" id="SSF54427">
    <property type="entry name" value="NTF2-like"/>
    <property type="match status" value="1"/>
</dbReference>
<feature type="signal peptide" evidence="1">
    <location>
        <begin position="1"/>
        <end position="22"/>
    </location>
</feature>
<gene>
    <name evidence="3" type="ORF">J2X04_000969</name>
</gene>
<dbReference type="RefSeq" id="WP_310052646.1">
    <property type="nucleotide sequence ID" value="NZ_JAVDVW010000001.1"/>
</dbReference>
<accession>A0ABU1VMB5</accession>
<comment type="caution">
    <text evidence="3">The sequence shown here is derived from an EMBL/GenBank/DDBJ whole genome shotgun (WGS) entry which is preliminary data.</text>
</comment>
<dbReference type="Gene3D" id="3.10.450.50">
    <property type="match status" value="1"/>
</dbReference>
<evidence type="ECO:0000313" key="3">
    <source>
        <dbReference type="EMBL" id="MDR7098622.1"/>
    </source>
</evidence>
<keyword evidence="1" id="KW-0732">Signal</keyword>
<name>A0ABU1VMB5_9GAMM</name>
<feature type="chain" id="PRO_5046195780" evidence="1">
    <location>
        <begin position="23"/>
        <end position="175"/>
    </location>
</feature>
<dbReference type="EMBL" id="JAVDVW010000001">
    <property type="protein sequence ID" value="MDR7098622.1"/>
    <property type="molecule type" value="Genomic_DNA"/>
</dbReference>
<dbReference type="InterPro" id="IPR032710">
    <property type="entry name" value="NTF2-like_dom_sf"/>
</dbReference>
<reference evidence="3 4" key="1">
    <citation type="submission" date="2023-07" db="EMBL/GenBank/DDBJ databases">
        <title>Sorghum-associated microbial communities from plants grown in Nebraska, USA.</title>
        <authorList>
            <person name="Schachtman D."/>
        </authorList>
    </citation>
    <scope>NUCLEOTIDE SEQUENCE [LARGE SCALE GENOMIC DNA]</scope>
    <source>
        <strain evidence="3 4">BE187</strain>
    </source>
</reference>
<dbReference type="Pfam" id="PF13474">
    <property type="entry name" value="SnoaL_3"/>
    <property type="match status" value="1"/>
</dbReference>
<evidence type="ECO:0000256" key="1">
    <source>
        <dbReference type="SAM" id="SignalP"/>
    </source>
</evidence>
<dbReference type="Proteomes" id="UP001267878">
    <property type="component" value="Unassembled WGS sequence"/>
</dbReference>
<proteinExistence type="predicted"/>
<organism evidence="3 4">
    <name type="scientific">Agrilutibacter niabensis</name>
    <dbReference type="NCBI Taxonomy" id="380628"/>
    <lineage>
        <taxon>Bacteria</taxon>
        <taxon>Pseudomonadati</taxon>
        <taxon>Pseudomonadota</taxon>
        <taxon>Gammaproteobacteria</taxon>
        <taxon>Lysobacterales</taxon>
        <taxon>Lysobacteraceae</taxon>
        <taxon>Agrilutibacter</taxon>
    </lineage>
</organism>
<feature type="domain" description="SnoaL-like" evidence="2">
    <location>
        <begin position="59"/>
        <end position="171"/>
    </location>
</feature>
<protein>
    <submittedName>
        <fullName evidence="3">Ketosteroid isomerase-like protein</fullName>
    </submittedName>
</protein>